<evidence type="ECO:0000313" key="2">
    <source>
        <dbReference type="EMBL" id="KAK9913186.1"/>
    </source>
</evidence>
<dbReference type="AlphaFoldDB" id="A0AAW1VZI9"/>
<reference evidence="2 3" key="1">
    <citation type="journal article" date="2023" name="G3 (Bethesda)">
        <title>A chromosome-length genome assembly and annotation of blackberry (Rubus argutus, cv. 'Hillquist').</title>
        <authorList>
            <person name="Bruna T."/>
            <person name="Aryal R."/>
            <person name="Dudchenko O."/>
            <person name="Sargent D.J."/>
            <person name="Mead D."/>
            <person name="Buti M."/>
            <person name="Cavallini A."/>
            <person name="Hytonen T."/>
            <person name="Andres J."/>
            <person name="Pham M."/>
            <person name="Weisz D."/>
            <person name="Mascagni F."/>
            <person name="Usai G."/>
            <person name="Natali L."/>
            <person name="Bassil N."/>
            <person name="Fernandez G.E."/>
            <person name="Lomsadze A."/>
            <person name="Armour M."/>
            <person name="Olukolu B."/>
            <person name="Poorten T."/>
            <person name="Britton C."/>
            <person name="Davik J."/>
            <person name="Ashrafi H."/>
            <person name="Aiden E.L."/>
            <person name="Borodovsky M."/>
            <person name="Worthington M."/>
        </authorList>
    </citation>
    <scope>NUCLEOTIDE SEQUENCE [LARGE SCALE GENOMIC DNA]</scope>
    <source>
        <strain evidence="2">PI 553951</strain>
    </source>
</reference>
<feature type="compositionally biased region" description="Acidic residues" evidence="1">
    <location>
        <begin position="51"/>
        <end position="68"/>
    </location>
</feature>
<dbReference type="PANTHER" id="PTHR32410:SF216">
    <property type="entry name" value="PHORBOL-ESTER_DAG-TYPE DOMAIN-CONTAINING PROTEIN"/>
    <property type="match status" value="1"/>
</dbReference>
<dbReference type="PANTHER" id="PTHR32410">
    <property type="entry name" value="CYSTEINE/HISTIDINE-RICH C1 DOMAIN FAMILY PROTEIN"/>
    <property type="match status" value="1"/>
</dbReference>
<dbReference type="InterPro" id="IPR053192">
    <property type="entry name" value="Vacuole_Formation_Reg"/>
</dbReference>
<proteinExistence type="predicted"/>
<dbReference type="Proteomes" id="UP001457282">
    <property type="component" value="Unassembled WGS sequence"/>
</dbReference>
<evidence type="ECO:0000256" key="1">
    <source>
        <dbReference type="SAM" id="MobiDB-lite"/>
    </source>
</evidence>
<dbReference type="SUPFAM" id="SSF57889">
    <property type="entry name" value="Cysteine-rich domain"/>
    <property type="match status" value="3"/>
</dbReference>
<name>A0AAW1VZI9_RUBAR</name>
<comment type="caution">
    <text evidence="2">The sequence shown here is derived from an EMBL/GenBank/DDBJ whole genome shotgun (WGS) entry which is preliminary data.</text>
</comment>
<feature type="region of interest" description="Disordered" evidence="1">
    <location>
        <begin position="43"/>
        <end position="69"/>
    </location>
</feature>
<gene>
    <name evidence="2" type="ORF">M0R45_037010</name>
</gene>
<evidence type="ECO:0000313" key="3">
    <source>
        <dbReference type="Proteomes" id="UP001457282"/>
    </source>
</evidence>
<keyword evidence="3" id="KW-1185">Reference proteome</keyword>
<dbReference type="InterPro" id="IPR046349">
    <property type="entry name" value="C1-like_sf"/>
</dbReference>
<sequence length="351" mass="40560">MPALFDMLTQYYSQHAVYFCHQCRNYVTHTTCITADYFREQEENQNRTIDDADADDDDDDDDDDDEYDVAGQIKHPSHQHFLVANDHRQVLKEDDRIITCEGCIRPITTITQDFYSCAKQEEESCHFFLHKICARLRAKALLPRLHTHQSTLLSRASSIDGVFQCFMCGIFKQGFAYSIDTCALPNGENRFYLDLQCFTYWVNRRDLKHESHAHHLLLDTEGENVCCRGCGSNIFFSFGCKTCDFHVCVSCVELPLTARHRYDEHPLKLTYASVEHEAGQYYCEICEGKRDPTHWFYQCESSVSLIFILIALLEGLVFECKECNINIHREGFCGTVDGETSHKSPQIEELS</sequence>
<organism evidence="2 3">
    <name type="scientific">Rubus argutus</name>
    <name type="common">Southern blackberry</name>
    <dbReference type="NCBI Taxonomy" id="59490"/>
    <lineage>
        <taxon>Eukaryota</taxon>
        <taxon>Viridiplantae</taxon>
        <taxon>Streptophyta</taxon>
        <taxon>Embryophyta</taxon>
        <taxon>Tracheophyta</taxon>
        <taxon>Spermatophyta</taxon>
        <taxon>Magnoliopsida</taxon>
        <taxon>eudicotyledons</taxon>
        <taxon>Gunneridae</taxon>
        <taxon>Pentapetalae</taxon>
        <taxon>rosids</taxon>
        <taxon>fabids</taxon>
        <taxon>Rosales</taxon>
        <taxon>Rosaceae</taxon>
        <taxon>Rosoideae</taxon>
        <taxon>Rosoideae incertae sedis</taxon>
        <taxon>Rubus</taxon>
    </lineage>
</organism>
<dbReference type="EMBL" id="JBEDUW010000007">
    <property type="protein sequence ID" value="KAK9913186.1"/>
    <property type="molecule type" value="Genomic_DNA"/>
</dbReference>
<accession>A0AAW1VZI9</accession>
<evidence type="ECO:0008006" key="4">
    <source>
        <dbReference type="Google" id="ProtNLM"/>
    </source>
</evidence>
<protein>
    <recommendedName>
        <fullName evidence="4">DC1 domain-containing protein</fullName>
    </recommendedName>
</protein>